<accession>A0ACC3T4V6</accession>
<dbReference type="Proteomes" id="UP001433508">
    <property type="component" value="Unassembled WGS sequence"/>
</dbReference>
<organism evidence="1 2">
    <name type="scientific">Lipomyces kononenkoae</name>
    <name type="common">Yeast</name>
    <dbReference type="NCBI Taxonomy" id="34357"/>
    <lineage>
        <taxon>Eukaryota</taxon>
        <taxon>Fungi</taxon>
        <taxon>Dikarya</taxon>
        <taxon>Ascomycota</taxon>
        <taxon>Saccharomycotina</taxon>
        <taxon>Lipomycetes</taxon>
        <taxon>Lipomycetales</taxon>
        <taxon>Lipomycetaceae</taxon>
        <taxon>Lipomyces</taxon>
    </lineage>
</organism>
<dbReference type="EMBL" id="MU971360">
    <property type="protein sequence ID" value="KAK9238102.1"/>
    <property type="molecule type" value="Genomic_DNA"/>
</dbReference>
<reference evidence="2" key="1">
    <citation type="journal article" date="2024" name="Front. Bioeng. Biotechnol.">
        <title>Genome-scale model development and genomic sequencing of the oleaginous clade Lipomyces.</title>
        <authorList>
            <person name="Czajka J.J."/>
            <person name="Han Y."/>
            <person name="Kim J."/>
            <person name="Mondo S.J."/>
            <person name="Hofstad B.A."/>
            <person name="Robles A."/>
            <person name="Haridas S."/>
            <person name="Riley R."/>
            <person name="LaButti K."/>
            <person name="Pangilinan J."/>
            <person name="Andreopoulos W."/>
            <person name="Lipzen A."/>
            <person name="Yan J."/>
            <person name="Wang M."/>
            <person name="Ng V."/>
            <person name="Grigoriev I.V."/>
            <person name="Spatafora J.W."/>
            <person name="Magnuson J.K."/>
            <person name="Baker S.E."/>
            <person name="Pomraning K.R."/>
        </authorList>
    </citation>
    <scope>NUCLEOTIDE SEQUENCE [LARGE SCALE GENOMIC DNA]</scope>
    <source>
        <strain evidence="2">CBS 7786</strain>
    </source>
</reference>
<evidence type="ECO:0000313" key="2">
    <source>
        <dbReference type="Proteomes" id="UP001433508"/>
    </source>
</evidence>
<comment type="caution">
    <text evidence="1">The sequence shown here is derived from an EMBL/GenBank/DDBJ whole genome shotgun (WGS) entry which is preliminary data.</text>
</comment>
<name>A0ACC3T4V6_LIPKO</name>
<gene>
    <name evidence="1" type="ORF">V1525DRAFT_402004</name>
</gene>
<keyword evidence="2" id="KW-1185">Reference proteome</keyword>
<evidence type="ECO:0000313" key="1">
    <source>
        <dbReference type="EMBL" id="KAK9238102.1"/>
    </source>
</evidence>
<proteinExistence type="predicted"/>
<protein>
    <submittedName>
        <fullName evidence="1">Uncharacterized protein</fullName>
    </submittedName>
</protein>
<sequence>MVNANDISKEFFVKRATQLFGCTAREPVTSRRRSRTPANPARARDSNSSSTCFNLRSGMNKVGNDRPALLLRRRRTQGGHWWPSASPVQIQVRTLLIGSSARTRRGPENRMRPARSAPMAPVTPVIRYRAISRPSCRLSMTGVWRGWPSGSCPERRRHGAWRATLSLVVRAPHVRMAGSPDPMVAHGHATSPIDLSVYRTSQQFRIIQKSSLRRTADCGWLEGRVLLFHRGLRTCAQCCHDCFARPT</sequence>